<dbReference type="EMBL" id="LRHK01000001">
    <property type="protein sequence ID" value="KWX18942.1"/>
    <property type="molecule type" value="Genomic_DNA"/>
</dbReference>
<evidence type="ECO:0000256" key="2">
    <source>
        <dbReference type="ARBA" id="ARBA00023125"/>
    </source>
</evidence>
<evidence type="ECO:0000313" key="8">
    <source>
        <dbReference type="Proteomes" id="UP000253144"/>
    </source>
</evidence>
<dbReference type="InterPro" id="IPR028082">
    <property type="entry name" value="Peripla_BP_I"/>
</dbReference>
<dbReference type="SUPFAM" id="SSF53822">
    <property type="entry name" value="Periplasmic binding protein-like I"/>
    <property type="match status" value="1"/>
</dbReference>
<dbReference type="AlphaFoldDB" id="A0A132PAH4"/>
<gene>
    <name evidence="5" type="ORF">AWT83_10855</name>
    <name evidence="6" type="ORF">EB12_00635</name>
</gene>
<keyword evidence="1" id="KW-0805">Transcription regulation</keyword>
<dbReference type="PANTHER" id="PTHR30146">
    <property type="entry name" value="LACI-RELATED TRANSCRIPTIONAL REPRESSOR"/>
    <property type="match status" value="1"/>
</dbReference>
<reference evidence="6 8" key="1">
    <citation type="submission" date="2015-06" db="EMBL/GenBank/DDBJ databases">
        <title>The Genome Sequence of Enterococcus faecium 131EA1.</title>
        <authorList>
            <consortium name="The Broad Institute Genomics Platform"/>
            <consortium name="The Broad Institute Genome Sequencing Center for Infectious Disease"/>
            <person name="Earl A.M."/>
            <person name="Van Tyne D."/>
            <person name="Lebreton F."/>
            <person name="Saavedra J.T."/>
            <person name="Gilmore M.S."/>
            <person name="Manson Mcguire A."/>
            <person name="Clock S."/>
            <person name="Crupain M."/>
            <person name="Rangan U."/>
            <person name="Young S."/>
            <person name="Abouelleil A."/>
            <person name="Cao P."/>
            <person name="Chapman S.B."/>
            <person name="Griggs A."/>
            <person name="Priest M."/>
            <person name="Shea T."/>
            <person name="Wortman J."/>
            <person name="Nusbaum C."/>
            <person name="Birren B."/>
        </authorList>
    </citation>
    <scope>NUCLEOTIDE SEQUENCE [LARGE SCALE GENOMIC DNA]</scope>
    <source>
        <strain evidence="6 8">131EA1</strain>
    </source>
</reference>
<evidence type="ECO:0000256" key="1">
    <source>
        <dbReference type="ARBA" id="ARBA00023015"/>
    </source>
</evidence>
<dbReference type="SMART" id="SM00354">
    <property type="entry name" value="HTH_LACI"/>
    <property type="match status" value="1"/>
</dbReference>
<evidence type="ECO:0000313" key="5">
    <source>
        <dbReference type="EMBL" id="KWX18942.1"/>
    </source>
</evidence>
<dbReference type="CDD" id="cd01392">
    <property type="entry name" value="HTH_LacI"/>
    <property type="match status" value="1"/>
</dbReference>
<dbReference type="InterPro" id="IPR010982">
    <property type="entry name" value="Lambda_DNA-bd_dom_sf"/>
</dbReference>
<evidence type="ECO:0000259" key="4">
    <source>
        <dbReference type="PROSITE" id="PS50932"/>
    </source>
</evidence>
<proteinExistence type="predicted"/>
<dbReference type="PROSITE" id="PS50932">
    <property type="entry name" value="HTH_LACI_2"/>
    <property type="match status" value="1"/>
</dbReference>
<dbReference type="CDD" id="cd01544">
    <property type="entry name" value="PBP1_GalR"/>
    <property type="match status" value="1"/>
</dbReference>
<evidence type="ECO:0000313" key="6">
    <source>
        <dbReference type="EMBL" id="RBS35206.1"/>
    </source>
</evidence>
<dbReference type="Proteomes" id="UP000070452">
    <property type="component" value="Unassembled WGS sequence"/>
</dbReference>
<dbReference type="Pfam" id="PF13377">
    <property type="entry name" value="Peripla_BP_3"/>
    <property type="match status" value="1"/>
</dbReference>
<keyword evidence="2" id="KW-0238">DNA-binding</keyword>
<dbReference type="InterPro" id="IPR046335">
    <property type="entry name" value="LacI/GalR-like_sensor"/>
</dbReference>
<reference evidence="5 7" key="2">
    <citation type="submission" date="2016-01" db="EMBL/GenBank/DDBJ databases">
        <title>Molecular Mechanisms for transfer of large genomic segments between Enterococcus faecium strains.</title>
        <authorList>
            <person name="Garcia-Solache M.A."/>
            <person name="Lebreton F."/>
            <person name="Mclaughlin R.E."/>
            <person name="Whiteaker J.D."/>
            <person name="Gilmore M.S."/>
            <person name="Rice L.B."/>
        </authorList>
    </citation>
    <scope>NUCLEOTIDE SEQUENCE [LARGE SCALE GENOMIC DNA]</scope>
    <source>
        <strain evidence="5 7">D344RRF x C68</strain>
    </source>
</reference>
<dbReference type="SUPFAM" id="SSF47413">
    <property type="entry name" value="lambda repressor-like DNA-binding domains"/>
    <property type="match status" value="1"/>
</dbReference>
<name>A0A132PAH4_ENTFC</name>
<accession>A0A132PAH4</accession>
<dbReference type="GO" id="GO:0003700">
    <property type="term" value="F:DNA-binding transcription factor activity"/>
    <property type="evidence" value="ECO:0007669"/>
    <property type="project" value="TreeGrafter"/>
</dbReference>
<evidence type="ECO:0000313" key="7">
    <source>
        <dbReference type="Proteomes" id="UP000070452"/>
    </source>
</evidence>
<dbReference type="PROSITE" id="PS00356">
    <property type="entry name" value="HTH_LACI_1"/>
    <property type="match status" value="1"/>
</dbReference>
<evidence type="ECO:0000256" key="3">
    <source>
        <dbReference type="ARBA" id="ARBA00023163"/>
    </source>
</evidence>
<dbReference type="GO" id="GO:0000976">
    <property type="term" value="F:transcription cis-regulatory region binding"/>
    <property type="evidence" value="ECO:0007669"/>
    <property type="project" value="TreeGrafter"/>
</dbReference>
<protein>
    <submittedName>
        <fullName evidence="5">LacI family transcriptional regulator</fullName>
    </submittedName>
</protein>
<dbReference type="RefSeq" id="WP_002317797.1">
    <property type="nucleotide sequence ID" value="NZ_CABEEM010000001.1"/>
</dbReference>
<keyword evidence="3" id="KW-0804">Transcription</keyword>
<sequence length="326" mass="36119">MATIKDIAQLAGVSPATVSRVLNYDPDLSVGLATKQKIFEAAERLNYTKHRKNAANTKQTLRLIQWYDDTEELEDLYYLSIRLGIEKKAEEANVTLLKETWDSISDLPTDGTIALGKFDEAQLLEMKGSQNALLLVDSDGTSQGIDSLVVDFKSSVQKVIEHFVSHKAQHIAMLAGTEYTKKNHQRLKDPRIMAFQQVLAEKGYDEGLIIEADFSVESGYQAVKKYLKTNPHVPDALFAANDALAIGALKAIQEKGLVVPEDISVMGFNDVSVAKYVTPSLSTVKVYTEWMGELAVETILQLSNSKAPVSRKIIVETELIIRESTK</sequence>
<dbReference type="Gene3D" id="3.40.50.2300">
    <property type="match status" value="2"/>
</dbReference>
<dbReference type="Pfam" id="PF00356">
    <property type="entry name" value="LacI"/>
    <property type="match status" value="1"/>
</dbReference>
<dbReference type="Proteomes" id="UP000253144">
    <property type="component" value="Unassembled WGS sequence"/>
</dbReference>
<dbReference type="InterPro" id="IPR000843">
    <property type="entry name" value="HTH_LacI"/>
</dbReference>
<organism evidence="5 7">
    <name type="scientific">Enterococcus faecium</name>
    <name type="common">Streptococcus faecium</name>
    <dbReference type="NCBI Taxonomy" id="1352"/>
    <lineage>
        <taxon>Bacteria</taxon>
        <taxon>Bacillati</taxon>
        <taxon>Bacillota</taxon>
        <taxon>Bacilli</taxon>
        <taxon>Lactobacillales</taxon>
        <taxon>Enterococcaceae</taxon>
        <taxon>Enterococcus</taxon>
    </lineage>
</organism>
<comment type="caution">
    <text evidence="5">The sequence shown here is derived from an EMBL/GenBank/DDBJ whole genome shotgun (WGS) entry which is preliminary data.</text>
</comment>
<dbReference type="PRINTS" id="PR00036">
    <property type="entry name" value="HTHLACI"/>
</dbReference>
<feature type="domain" description="HTH lacI-type" evidence="4">
    <location>
        <begin position="2"/>
        <end position="58"/>
    </location>
</feature>
<dbReference type="Gene3D" id="1.10.260.40">
    <property type="entry name" value="lambda repressor-like DNA-binding domains"/>
    <property type="match status" value="1"/>
</dbReference>
<dbReference type="PANTHER" id="PTHR30146:SF149">
    <property type="entry name" value="HTH-TYPE TRANSCRIPTIONAL REGULATOR EBGR"/>
    <property type="match status" value="1"/>
</dbReference>
<dbReference type="EMBL" id="LEQJ01000002">
    <property type="protein sequence ID" value="RBS35206.1"/>
    <property type="molecule type" value="Genomic_DNA"/>
</dbReference>